<organism evidence="6 7">
    <name type="scientific">Streptomyces levis</name>
    <dbReference type="NCBI Taxonomy" id="285566"/>
    <lineage>
        <taxon>Bacteria</taxon>
        <taxon>Bacillati</taxon>
        <taxon>Actinomycetota</taxon>
        <taxon>Actinomycetes</taxon>
        <taxon>Kitasatosporales</taxon>
        <taxon>Streptomycetaceae</taxon>
        <taxon>Streptomyces</taxon>
    </lineage>
</organism>
<keyword evidence="3" id="KW-0472">Membrane</keyword>
<evidence type="ECO:0000256" key="4">
    <source>
        <dbReference type="ARBA" id="ARBA00023196"/>
    </source>
</evidence>
<evidence type="ECO:0000256" key="2">
    <source>
        <dbReference type="ARBA" id="ARBA00022475"/>
    </source>
</evidence>
<evidence type="ECO:0000313" key="6">
    <source>
        <dbReference type="EMBL" id="GAA2555972.1"/>
    </source>
</evidence>
<dbReference type="EMBL" id="BAAATM010000023">
    <property type="protein sequence ID" value="GAA2555972.1"/>
    <property type="molecule type" value="Genomic_DNA"/>
</dbReference>
<reference evidence="6 7" key="1">
    <citation type="journal article" date="2019" name="Int. J. Syst. Evol. Microbiol.">
        <title>The Global Catalogue of Microorganisms (GCM) 10K type strain sequencing project: providing services to taxonomists for standard genome sequencing and annotation.</title>
        <authorList>
            <consortium name="The Broad Institute Genomics Platform"/>
            <consortium name="The Broad Institute Genome Sequencing Center for Infectious Disease"/>
            <person name="Wu L."/>
            <person name="Ma J."/>
        </authorList>
    </citation>
    <scope>NUCLEOTIDE SEQUENCE [LARGE SCALE GENOMIC DNA]</scope>
    <source>
        <strain evidence="6 7">JCM 6924</strain>
    </source>
</reference>
<comment type="caution">
    <text evidence="6">The sequence shown here is derived from an EMBL/GenBank/DDBJ whole genome shotgun (WGS) entry which is preliminary data.</text>
</comment>
<sequence>MVGYPGRRSLFGVRMGEGGMVVPPRWEFGHRRTFFAASCPALDPVESVSRPAGAQGGGTPDTLRGCGLRGGFVKPG</sequence>
<name>A0ABN3P464_9ACTN</name>
<dbReference type="InterPro" id="IPR020003">
    <property type="entry name" value="ATPase_a/bsu_AS"/>
</dbReference>
<proteinExistence type="predicted"/>
<feature type="region of interest" description="Disordered" evidence="5">
    <location>
        <begin position="47"/>
        <end position="76"/>
    </location>
</feature>
<dbReference type="Proteomes" id="UP001501095">
    <property type="component" value="Unassembled WGS sequence"/>
</dbReference>
<keyword evidence="4" id="KW-0066">ATP synthesis</keyword>
<evidence type="ECO:0000256" key="5">
    <source>
        <dbReference type="SAM" id="MobiDB-lite"/>
    </source>
</evidence>
<keyword evidence="2" id="KW-1003">Cell membrane</keyword>
<accession>A0ABN3P464</accession>
<gene>
    <name evidence="6" type="ORF">GCM10010423_66730</name>
</gene>
<keyword evidence="1" id="KW-0813">Transport</keyword>
<dbReference type="PROSITE" id="PS00152">
    <property type="entry name" value="ATPASE_ALPHA_BETA"/>
    <property type="match status" value="1"/>
</dbReference>
<evidence type="ECO:0000313" key="7">
    <source>
        <dbReference type="Proteomes" id="UP001501095"/>
    </source>
</evidence>
<evidence type="ECO:0000256" key="3">
    <source>
        <dbReference type="ARBA" id="ARBA00023136"/>
    </source>
</evidence>
<evidence type="ECO:0000256" key="1">
    <source>
        <dbReference type="ARBA" id="ARBA00022448"/>
    </source>
</evidence>
<protein>
    <submittedName>
        <fullName evidence="6">Uncharacterized protein</fullName>
    </submittedName>
</protein>
<keyword evidence="4" id="KW-0139">CF(1)</keyword>
<keyword evidence="7" id="KW-1185">Reference proteome</keyword>